<dbReference type="GeneID" id="54294651"/>
<dbReference type="InterPro" id="IPR004364">
    <property type="entry name" value="Aa-tRNA-synt_II"/>
</dbReference>
<evidence type="ECO:0000256" key="2">
    <source>
        <dbReference type="ARBA" id="ARBA00022741"/>
    </source>
</evidence>
<dbReference type="SUPFAM" id="SSF50249">
    <property type="entry name" value="Nucleic acid-binding proteins"/>
    <property type="match status" value="1"/>
</dbReference>
<dbReference type="Proteomes" id="UP000799438">
    <property type="component" value="Unassembled WGS sequence"/>
</dbReference>
<dbReference type="Gene3D" id="2.40.50.140">
    <property type="entry name" value="Nucleic acid-binding proteins"/>
    <property type="match status" value="1"/>
</dbReference>
<sequence length="565" mass="62562">MSSGCRLLRQCLQRARPERAGVRAYSALQRRGFAHSVARAAAAAPPALDVTHDFEKRLKQLEQAGDLAGYYPPNPHKADRMTAQEVHEAFKDLQNDEARKDMTVTVFGTVSSRRSSGSKLVFIDLYDRGHTVQGLCNFGVLEPQGVEKSDFKRFQKLVRKGDIYAVTGYPTRTPSGELSIVATELPRSLAPSLHQLPEVVESPETLARQPHVDFLVHPSRAATQRVRSAIVSAMRRFFDQDGFMEVNTPLLTAGAAGAAARPFETKANEFPDDPLTLRIAPELFLKRLVIGTGERLYEIGTVFRNEGIDATHNPEFTICEFYEPYATLEALIQRTETLFSLLHSTVTQLALSNKVVREALTPTSTDFSAPFKRLEFIPTIESAINQRLPDLSAPTAFADLQALFKDLALTPPADATLPRLLDALAEQYIEPLCTAPTFITHHPEIMAPLAKSYTDPVSGQVVSRRVELFIAGREYVNAYEEENSPFAQRRKFEAQLAQRDVEARGLRTVDESYLEALEWGLPPTGGWGCGVDRIVMLFAGVQRVADVQPFGSLRNVVALGKGRPS</sequence>
<evidence type="ECO:0000256" key="4">
    <source>
        <dbReference type="ARBA" id="ARBA00023146"/>
    </source>
</evidence>
<gene>
    <name evidence="7" type="ORF">K452DRAFT_231265</name>
</gene>
<dbReference type="GO" id="GO:0004824">
    <property type="term" value="F:lysine-tRNA ligase activity"/>
    <property type="evidence" value="ECO:0007669"/>
    <property type="project" value="InterPro"/>
</dbReference>
<dbReference type="PRINTS" id="PR00982">
    <property type="entry name" value="TRNASYNTHLYS"/>
</dbReference>
<dbReference type="InterPro" id="IPR004365">
    <property type="entry name" value="NA-bd_OB_tRNA"/>
</dbReference>
<evidence type="ECO:0000313" key="8">
    <source>
        <dbReference type="Proteomes" id="UP000799438"/>
    </source>
</evidence>
<accession>A0A6A6BAV0</accession>
<dbReference type="GO" id="GO:0000049">
    <property type="term" value="F:tRNA binding"/>
    <property type="evidence" value="ECO:0007669"/>
    <property type="project" value="TreeGrafter"/>
</dbReference>
<keyword evidence="3" id="KW-0067">ATP-binding</keyword>
<dbReference type="GO" id="GO:0005739">
    <property type="term" value="C:mitochondrion"/>
    <property type="evidence" value="ECO:0007669"/>
    <property type="project" value="TreeGrafter"/>
</dbReference>
<name>A0A6A6BAV0_9PEZI</name>
<dbReference type="OrthoDB" id="21243at2759"/>
<keyword evidence="8" id="KW-1185">Reference proteome</keyword>
<keyword evidence="1" id="KW-0436">Ligase</keyword>
<dbReference type="GO" id="GO:0005524">
    <property type="term" value="F:ATP binding"/>
    <property type="evidence" value="ECO:0007669"/>
    <property type="project" value="UniProtKB-KW"/>
</dbReference>
<dbReference type="SUPFAM" id="SSF55681">
    <property type="entry name" value="Class II aaRS and biotin synthetases"/>
    <property type="match status" value="1"/>
</dbReference>
<dbReference type="Pfam" id="PF01336">
    <property type="entry name" value="tRNA_anti-codon"/>
    <property type="match status" value="1"/>
</dbReference>
<dbReference type="Pfam" id="PF00152">
    <property type="entry name" value="tRNA-synt_2"/>
    <property type="match status" value="1"/>
</dbReference>
<dbReference type="InterPro" id="IPR012340">
    <property type="entry name" value="NA-bd_OB-fold"/>
</dbReference>
<dbReference type="InterPro" id="IPR045864">
    <property type="entry name" value="aa-tRNA-synth_II/BPL/LPL"/>
</dbReference>
<dbReference type="PANTHER" id="PTHR42918">
    <property type="entry name" value="LYSYL-TRNA SYNTHETASE"/>
    <property type="match status" value="1"/>
</dbReference>
<evidence type="ECO:0000259" key="6">
    <source>
        <dbReference type="PROSITE" id="PS50862"/>
    </source>
</evidence>
<dbReference type="Gene3D" id="3.30.930.10">
    <property type="entry name" value="Bira Bifunctional Protein, Domain 2"/>
    <property type="match status" value="1"/>
</dbReference>
<dbReference type="RefSeq" id="XP_033395750.1">
    <property type="nucleotide sequence ID" value="XM_033537155.1"/>
</dbReference>
<keyword evidence="2" id="KW-0547">Nucleotide-binding</keyword>
<keyword evidence="4" id="KW-0030">Aminoacyl-tRNA synthetase</keyword>
<proteinExistence type="predicted"/>
<dbReference type="InterPro" id="IPR006195">
    <property type="entry name" value="aa-tRNA-synth_II"/>
</dbReference>
<dbReference type="PANTHER" id="PTHR42918:SF5">
    <property type="entry name" value="LYSINE--TRNA LIGASE, MITOCHONDRIAL"/>
    <property type="match status" value="1"/>
</dbReference>
<protein>
    <recommendedName>
        <fullName evidence="5">Lysyl-tRNA synthetase</fullName>
    </recommendedName>
</protein>
<dbReference type="PROSITE" id="PS50862">
    <property type="entry name" value="AA_TRNA_LIGASE_II"/>
    <property type="match status" value="1"/>
</dbReference>
<dbReference type="InterPro" id="IPR018149">
    <property type="entry name" value="Lys-tRNA-synth_II_C"/>
</dbReference>
<organism evidence="7 8">
    <name type="scientific">Aplosporella prunicola CBS 121167</name>
    <dbReference type="NCBI Taxonomy" id="1176127"/>
    <lineage>
        <taxon>Eukaryota</taxon>
        <taxon>Fungi</taxon>
        <taxon>Dikarya</taxon>
        <taxon>Ascomycota</taxon>
        <taxon>Pezizomycotina</taxon>
        <taxon>Dothideomycetes</taxon>
        <taxon>Dothideomycetes incertae sedis</taxon>
        <taxon>Botryosphaeriales</taxon>
        <taxon>Aplosporellaceae</taxon>
        <taxon>Aplosporella</taxon>
    </lineage>
</organism>
<evidence type="ECO:0000313" key="7">
    <source>
        <dbReference type="EMBL" id="KAF2140037.1"/>
    </source>
</evidence>
<dbReference type="EMBL" id="ML995491">
    <property type="protein sequence ID" value="KAF2140037.1"/>
    <property type="molecule type" value="Genomic_DNA"/>
</dbReference>
<evidence type="ECO:0000256" key="3">
    <source>
        <dbReference type="ARBA" id="ARBA00022840"/>
    </source>
</evidence>
<dbReference type="InterPro" id="IPR044136">
    <property type="entry name" value="Lys-tRNA-ligase_II_N"/>
</dbReference>
<feature type="domain" description="Aminoacyl-transfer RNA synthetases class-II family profile" evidence="6">
    <location>
        <begin position="225"/>
        <end position="549"/>
    </location>
</feature>
<dbReference type="GO" id="GO:0070154">
    <property type="term" value="P:mitochondrial lysyl-tRNA aminoacylation"/>
    <property type="evidence" value="ECO:0007669"/>
    <property type="project" value="TreeGrafter"/>
</dbReference>
<dbReference type="AlphaFoldDB" id="A0A6A6BAV0"/>
<evidence type="ECO:0000256" key="5">
    <source>
        <dbReference type="ARBA" id="ARBA00030563"/>
    </source>
</evidence>
<evidence type="ECO:0000256" key="1">
    <source>
        <dbReference type="ARBA" id="ARBA00022598"/>
    </source>
</evidence>
<reference evidence="7" key="1">
    <citation type="journal article" date="2020" name="Stud. Mycol.">
        <title>101 Dothideomycetes genomes: a test case for predicting lifestyles and emergence of pathogens.</title>
        <authorList>
            <person name="Haridas S."/>
            <person name="Albert R."/>
            <person name="Binder M."/>
            <person name="Bloem J."/>
            <person name="Labutti K."/>
            <person name="Salamov A."/>
            <person name="Andreopoulos B."/>
            <person name="Baker S."/>
            <person name="Barry K."/>
            <person name="Bills G."/>
            <person name="Bluhm B."/>
            <person name="Cannon C."/>
            <person name="Castanera R."/>
            <person name="Culley D."/>
            <person name="Daum C."/>
            <person name="Ezra D."/>
            <person name="Gonzalez J."/>
            <person name="Henrissat B."/>
            <person name="Kuo A."/>
            <person name="Liang C."/>
            <person name="Lipzen A."/>
            <person name="Lutzoni F."/>
            <person name="Magnuson J."/>
            <person name="Mondo S."/>
            <person name="Nolan M."/>
            <person name="Ohm R."/>
            <person name="Pangilinan J."/>
            <person name="Park H.-J."/>
            <person name="Ramirez L."/>
            <person name="Alfaro M."/>
            <person name="Sun H."/>
            <person name="Tritt A."/>
            <person name="Yoshinaga Y."/>
            <person name="Zwiers L.-H."/>
            <person name="Turgeon B."/>
            <person name="Goodwin S."/>
            <person name="Spatafora J."/>
            <person name="Crous P."/>
            <person name="Grigoriev I."/>
        </authorList>
    </citation>
    <scope>NUCLEOTIDE SEQUENCE</scope>
    <source>
        <strain evidence="7">CBS 121167</strain>
    </source>
</reference>
<dbReference type="CDD" id="cd04322">
    <property type="entry name" value="LysRS_N"/>
    <property type="match status" value="1"/>
</dbReference>